<dbReference type="AlphaFoldDB" id="A0A4T2BWM1"/>
<keyword evidence="2" id="KW-1185">Reference proteome</keyword>
<dbReference type="EMBL" id="QYRT01000022">
    <property type="protein sequence ID" value="TIH34951.1"/>
    <property type="molecule type" value="Genomic_DNA"/>
</dbReference>
<dbReference type="RefSeq" id="WP_136642479.1">
    <property type="nucleotide sequence ID" value="NZ_QYRT01000022.1"/>
</dbReference>
<organism evidence="1 2">
    <name type="scientific">Subtercola vilae</name>
    <dbReference type="NCBI Taxonomy" id="2056433"/>
    <lineage>
        <taxon>Bacteria</taxon>
        <taxon>Bacillati</taxon>
        <taxon>Actinomycetota</taxon>
        <taxon>Actinomycetes</taxon>
        <taxon>Micrococcales</taxon>
        <taxon>Microbacteriaceae</taxon>
        <taxon>Subtercola</taxon>
    </lineage>
</organism>
<proteinExistence type="predicted"/>
<gene>
    <name evidence="1" type="ORF">D4765_11690</name>
</gene>
<evidence type="ECO:0000313" key="1">
    <source>
        <dbReference type="EMBL" id="TIH34951.1"/>
    </source>
</evidence>
<dbReference type="OrthoDB" id="9960623at2"/>
<reference evidence="1 2" key="1">
    <citation type="journal article" date="2019" name="Microorganisms">
        <title>Systematic Affiliation and Genome Analysis of Subtercola vilae DB165(T) with Particular Emphasis on Cold Adaptation of an Isolate from a High-Altitude Cold Volcano Lake.</title>
        <authorList>
            <person name="Villalobos A.S."/>
            <person name="Wiese J."/>
            <person name="Imhoff J.F."/>
            <person name="Dorador C."/>
            <person name="Keller A."/>
            <person name="Hentschel U."/>
        </authorList>
    </citation>
    <scope>NUCLEOTIDE SEQUENCE [LARGE SCALE GENOMIC DNA]</scope>
    <source>
        <strain evidence="1 2">DB165</strain>
    </source>
</reference>
<sequence>MAQQKTQNVIDGTRFWSIDRAALHTGFARATIERYVREGLPVYVGGFVERDAFLKVYRDKQQSQRLTRLKRGS</sequence>
<evidence type="ECO:0008006" key="3">
    <source>
        <dbReference type="Google" id="ProtNLM"/>
    </source>
</evidence>
<protein>
    <recommendedName>
        <fullName evidence="3">DNA-binding protein</fullName>
    </recommendedName>
</protein>
<dbReference type="Proteomes" id="UP000306192">
    <property type="component" value="Unassembled WGS sequence"/>
</dbReference>
<evidence type="ECO:0000313" key="2">
    <source>
        <dbReference type="Proteomes" id="UP000306192"/>
    </source>
</evidence>
<comment type="caution">
    <text evidence="1">The sequence shown here is derived from an EMBL/GenBank/DDBJ whole genome shotgun (WGS) entry which is preliminary data.</text>
</comment>
<name>A0A4T2BWM1_9MICO</name>
<accession>A0A4T2BWM1</accession>